<evidence type="ECO:0000313" key="4">
    <source>
        <dbReference type="Proteomes" id="UP000238365"/>
    </source>
</evidence>
<organism evidence="3 4">
    <name type="scientific">Mixta gaviniae</name>
    <dbReference type="NCBI Taxonomy" id="665914"/>
    <lineage>
        <taxon>Bacteria</taxon>
        <taxon>Pseudomonadati</taxon>
        <taxon>Pseudomonadota</taxon>
        <taxon>Gammaproteobacteria</taxon>
        <taxon>Enterobacterales</taxon>
        <taxon>Erwiniaceae</taxon>
        <taxon>Mixta</taxon>
    </lineage>
</organism>
<sequence length="140" mass="15178">MTVLLLSIALGVCFIWLSYTDIRYRKIKNQTVLAVAALSALLALQLYQEIFIAASLFILALGMPLSLLNIIGAGDIKLLAALALSLPADNVAMFILFTMLAGVPVLAGMMIFRIFSKNRRQCNTVPYGLAIAIGYVLTII</sequence>
<feature type="transmembrane region" description="Helical" evidence="1">
    <location>
        <begin position="91"/>
        <end position="112"/>
    </location>
</feature>
<proteinExistence type="predicted"/>
<reference evidence="3 4" key="1">
    <citation type="submission" date="2018-01" db="EMBL/GenBank/DDBJ databases">
        <title>Complete and assembled Genome of Pantoea gaviniae DSM22758T.</title>
        <authorList>
            <person name="Stevens M.J.A."/>
            <person name="Zurfluh K."/>
            <person name="Stephan R."/>
        </authorList>
    </citation>
    <scope>NUCLEOTIDE SEQUENCE [LARGE SCALE GENOMIC DNA]</scope>
    <source>
        <strain evidence="3 4">DSM 22758</strain>
    </source>
</reference>
<keyword evidence="1" id="KW-1133">Transmembrane helix</keyword>
<dbReference type="EMBL" id="CP026377">
    <property type="protein sequence ID" value="AUX94024.1"/>
    <property type="molecule type" value="Genomic_DNA"/>
</dbReference>
<feature type="transmembrane region" description="Helical" evidence="1">
    <location>
        <begin position="54"/>
        <end position="71"/>
    </location>
</feature>
<dbReference type="Proteomes" id="UP000238365">
    <property type="component" value="Chromosome"/>
</dbReference>
<name>A0A2L0IHM0_9GAMM</name>
<keyword evidence="1" id="KW-0472">Membrane</keyword>
<accession>A0A2L0IHM0</accession>
<dbReference type="Gene3D" id="1.20.120.1220">
    <property type="match status" value="1"/>
</dbReference>
<dbReference type="InterPro" id="IPR000045">
    <property type="entry name" value="Prepilin_IV_endopep_pep"/>
</dbReference>
<keyword evidence="4" id="KW-1185">Reference proteome</keyword>
<dbReference type="GO" id="GO:0016020">
    <property type="term" value="C:membrane"/>
    <property type="evidence" value="ECO:0007669"/>
    <property type="project" value="InterPro"/>
</dbReference>
<dbReference type="Pfam" id="PF01478">
    <property type="entry name" value="Peptidase_A24"/>
    <property type="match status" value="1"/>
</dbReference>
<keyword evidence="1" id="KW-0812">Transmembrane</keyword>
<evidence type="ECO:0000313" key="3">
    <source>
        <dbReference type="EMBL" id="AUX94024.1"/>
    </source>
</evidence>
<gene>
    <name evidence="3" type="ORF">C2E15_13660</name>
</gene>
<feature type="domain" description="Prepilin type IV endopeptidase peptidase" evidence="2">
    <location>
        <begin position="9"/>
        <end position="105"/>
    </location>
</feature>
<evidence type="ECO:0000259" key="2">
    <source>
        <dbReference type="Pfam" id="PF01478"/>
    </source>
</evidence>
<feature type="transmembrane region" description="Helical" evidence="1">
    <location>
        <begin position="30"/>
        <end position="47"/>
    </location>
</feature>
<dbReference type="KEGG" id="pgz:C2E15_13660"/>
<dbReference type="GO" id="GO:0004190">
    <property type="term" value="F:aspartic-type endopeptidase activity"/>
    <property type="evidence" value="ECO:0007669"/>
    <property type="project" value="InterPro"/>
</dbReference>
<protein>
    <submittedName>
        <fullName evidence="3">Flp operon protein B</fullName>
    </submittedName>
</protein>
<dbReference type="AlphaFoldDB" id="A0A2L0IHM0"/>
<evidence type="ECO:0000256" key="1">
    <source>
        <dbReference type="SAM" id="Phobius"/>
    </source>
</evidence>